<organism evidence="1 2">
    <name type="scientific">Gigaspora margarita</name>
    <dbReference type="NCBI Taxonomy" id="4874"/>
    <lineage>
        <taxon>Eukaryota</taxon>
        <taxon>Fungi</taxon>
        <taxon>Fungi incertae sedis</taxon>
        <taxon>Mucoromycota</taxon>
        <taxon>Glomeromycotina</taxon>
        <taxon>Glomeromycetes</taxon>
        <taxon>Diversisporales</taxon>
        <taxon>Gigasporaceae</taxon>
        <taxon>Gigaspora</taxon>
    </lineage>
</organism>
<proteinExistence type="predicted"/>
<accession>A0ABN7WDU0</accession>
<reference evidence="1 2" key="1">
    <citation type="submission" date="2021-06" db="EMBL/GenBank/DDBJ databases">
        <authorList>
            <person name="Kallberg Y."/>
            <person name="Tangrot J."/>
            <person name="Rosling A."/>
        </authorList>
    </citation>
    <scope>NUCLEOTIDE SEQUENCE [LARGE SCALE GENOMIC DNA]</scope>
    <source>
        <strain evidence="1 2">120-4 pot B 10/14</strain>
    </source>
</reference>
<dbReference type="EMBL" id="CAJVQB010039516">
    <property type="protein sequence ID" value="CAG8827466.1"/>
    <property type="molecule type" value="Genomic_DNA"/>
</dbReference>
<name>A0ABN7WDU0_GIGMA</name>
<evidence type="ECO:0000313" key="1">
    <source>
        <dbReference type="EMBL" id="CAG8827466.1"/>
    </source>
</evidence>
<gene>
    <name evidence="1" type="ORF">GMARGA_LOCUS29415</name>
</gene>
<keyword evidence="2" id="KW-1185">Reference proteome</keyword>
<evidence type="ECO:0000313" key="2">
    <source>
        <dbReference type="Proteomes" id="UP000789901"/>
    </source>
</evidence>
<comment type="caution">
    <text evidence="1">The sequence shown here is derived from an EMBL/GenBank/DDBJ whole genome shotgun (WGS) entry which is preliminary data.</text>
</comment>
<protein>
    <submittedName>
        <fullName evidence="1">12531_t:CDS:1</fullName>
    </submittedName>
</protein>
<feature type="non-terminal residue" evidence="1">
    <location>
        <position position="1"/>
    </location>
</feature>
<dbReference type="Proteomes" id="UP000789901">
    <property type="component" value="Unassembled WGS sequence"/>
</dbReference>
<sequence length="99" mass="11957">LIANLWQEELQPFDLRIWQNNLNCQIIYKAKELNLTIRHEEISKGLSMYNPNNMSIMPDKTDIKEDNRIKDWVLVEEKENNITIRRVVKKRKREVLAKH</sequence>